<evidence type="ECO:0000313" key="2">
    <source>
        <dbReference type="Proteomes" id="UP000054270"/>
    </source>
</evidence>
<organism evidence="1 2">
    <name type="scientific">Hypholoma sublateritium (strain FD-334 SS-4)</name>
    <dbReference type="NCBI Taxonomy" id="945553"/>
    <lineage>
        <taxon>Eukaryota</taxon>
        <taxon>Fungi</taxon>
        <taxon>Dikarya</taxon>
        <taxon>Basidiomycota</taxon>
        <taxon>Agaricomycotina</taxon>
        <taxon>Agaricomycetes</taxon>
        <taxon>Agaricomycetidae</taxon>
        <taxon>Agaricales</taxon>
        <taxon>Agaricineae</taxon>
        <taxon>Strophariaceae</taxon>
        <taxon>Hypholoma</taxon>
    </lineage>
</organism>
<gene>
    <name evidence="1" type="ORF">HYPSUDRAFT_220459</name>
</gene>
<name>A0A0D2LUF7_HYPSF</name>
<evidence type="ECO:0000313" key="1">
    <source>
        <dbReference type="EMBL" id="KJA14483.1"/>
    </source>
</evidence>
<dbReference type="OMA" id="NINGAFW"/>
<keyword evidence="2" id="KW-1185">Reference proteome</keyword>
<sequence length="389" mass="43556">MVVPFPALRYTRPMSSPKGDGVSFSLYPAYPRSMKHRRDVKNAAERQKIRWVLVGGTPFQVSDSFFALMPQRLRDKILFSSGGGVTSERPIRLGRHSSLEFRRLLDAFNAYNYKPAGVKALSPEQPVTLDRPLTLTRPLVLDRPLAPSHPLTLEHLLTLGSFACVYQMRAIQQWFLPLFRDLVLAPASPLLDPAHDRYVYLMRIALSYRDAPTTDALTLRWVAKLHLGALAPLPAIAFAELHGLTFLLAHAYYVYLMTVARHIQRGQAFGTAGAPARSQRTHIHAGYHSLRTYWRALSMDAPAFDAADGCATHGRCLQGWRTRWPRLAVRPCALPEVDVIGRTLVIEKALTSDALLGAYMAPACKARALKAVAAKRDRISKQLHHHFDL</sequence>
<dbReference type="Proteomes" id="UP000054270">
    <property type="component" value="Unassembled WGS sequence"/>
</dbReference>
<protein>
    <recommendedName>
        <fullName evidence="3">BTB domain-containing protein</fullName>
    </recommendedName>
</protein>
<dbReference type="EMBL" id="KN817677">
    <property type="protein sequence ID" value="KJA14483.1"/>
    <property type="molecule type" value="Genomic_DNA"/>
</dbReference>
<accession>A0A0D2LUF7</accession>
<dbReference type="OrthoDB" id="2914104at2759"/>
<evidence type="ECO:0008006" key="3">
    <source>
        <dbReference type="Google" id="ProtNLM"/>
    </source>
</evidence>
<dbReference type="AlphaFoldDB" id="A0A0D2LUF7"/>
<reference evidence="2" key="1">
    <citation type="submission" date="2014-04" db="EMBL/GenBank/DDBJ databases">
        <title>Evolutionary Origins and Diversification of the Mycorrhizal Mutualists.</title>
        <authorList>
            <consortium name="DOE Joint Genome Institute"/>
            <consortium name="Mycorrhizal Genomics Consortium"/>
            <person name="Kohler A."/>
            <person name="Kuo A."/>
            <person name="Nagy L.G."/>
            <person name="Floudas D."/>
            <person name="Copeland A."/>
            <person name="Barry K.W."/>
            <person name="Cichocki N."/>
            <person name="Veneault-Fourrey C."/>
            <person name="LaButti K."/>
            <person name="Lindquist E.A."/>
            <person name="Lipzen A."/>
            <person name="Lundell T."/>
            <person name="Morin E."/>
            <person name="Murat C."/>
            <person name="Riley R."/>
            <person name="Ohm R."/>
            <person name="Sun H."/>
            <person name="Tunlid A."/>
            <person name="Henrissat B."/>
            <person name="Grigoriev I.V."/>
            <person name="Hibbett D.S."/>
            <person name="Martin F."/>
        </authorList>
    </citation>
    <scope>NUCLEOTIDE SEQUENCE [LARGE SCALE GENOMIC DNA]</scope>
    <source>
        <strain evidence="2">FD-334 SS-4</strain>
    </source>
</reference>
<proteinExistence type="predicted"/>